<dbReference type="Proteomes" id="UP000250235">
    <property type="component" value="Unassembled WGS sequence"/>
</dbReference>
<keyword evidence="3" id="KW-1185">Reference proteome</keyword>
<dbReference type="EMBL" id="KV003966">
    <property type="protein sequence ID" value="KZV35967.1"/>
    <property type="molecule type" value="Genomic_DNA"/>
</dbReference>
<evidence type="ECO:0000313" key="3">
    <source>
        <dbReference type="Proteomes" id="UP000250235"/>
    </source>
</evidence>
<feature type="domain" description="Aminotransferase-like plant mobile" evidence="1">
    <location>
        <begin position="4"/>
        <end position="186"/>
    </location>
</feature>
<gene>
    <name evidence="2" type="ORF">F511_31193</name>
</gene>
<sequence length="203" mass="22861">METRTHIFHLPVGETTITLQDVAMIWGLNIDGLPVTNRNTSYSKPELLQRCARLLGFTPEANRNKGAHLHLTALRDHCLQHAITEYNTEEQVTQYSRCVALLIIGGCMFLDSENSAVKLMYLQFLEDIDMVNTYSCGSAVLAYLYRELWSTAMGQKVDICGPVKLLQIWAWSRFTVLCPDKEQQCSTTPEDASDALQGLHIPP</sequence>
<proteinExistence type="predicted"/>
<dbReference type="AlphaFoldDB" id="A0A2Z7BUQ0"/>
<dbReference type="PANTHER" id="PTHR46033:SF8">
    <property type="entry name" value="PROTEIN MAINTENANCE OF MERISTEMS-LIKE"/>
    <property type="match status" value="1"/>
</dbReference>
<reference evidence="2 3" key="1">
    <citation type="journal article" date="2015" name="Proc. Natl. Acad. Sci. U.S.A.">
        <title>The resurrection genome of Boea hygrometrica: A blueprint for survival of dehydration.</title>
        <authorList>
            <person name="Xiao L."/>
            <person name="Yang G."/>
            <person name="Zhang L."/>
            <person name="Yang X."/>
            <person name="Zhao S."/>
            <person name="Ji Z."/>
            <person name="Zhou Q."/>
            <person name="Hu M."/>
            <person name="Wang Y."/>
            <person name="Chen M."/>
            <person name="Xu Y."/>
            <person name="Jin H."/>
            <person name="Xiao X."/>
            <person name="Hu G."/>
            <person name="Bao F."/>
            <person name="Hu Y."/>
            <person name="Wan P."/>
            <person name="Li L."/>
            <person name="Deng X."/>
            <person name="Kuang T."/>
            <person name="Xiang C."/>
            <person name="Zhu J.K."/>
            <person name="Oliver M.J."/>
            <person name="He Y."/>
        </authorList>
    </citation>
    <scope>NUCLEOTIDE SEQUENCE [LARGE SCALE GENOMIC DNA]</scope>
    <source>
        <strain evidence="3">cv. XS01</strain>
    </source>
</reference>
<protein>
    <submittedName>
        <fullName evidence="2">Serine/threonine-protein phosphatase 7 long form</fullName>
    </submittedName>
</protein>
<dbReference type="GO" id="GO:0010073">
    <property type="term" value="P:meristem maintenance"/>
    <property type="evidence" value="ECO:0007669"/>
    <property type="project" value="InterPro"/>
</dbReference>
<accession>A0A2Z7BUQ0</accession>
<dbReference type="OrthoDB" id="912783at2759"/>
<dbReference type="InterPro" id="IPR019557">
    <property type="entry name" value="AminoTfrase-like_pln_mobile"/>
</dbReference>
<evidence type="ECO:0000313" key="2">
    <source>
        <dbReference type="EMBL" id="KZV35967.1"/>
    </source>
</evidence>
<dbReference type="InterPro" id="IPR044824">
    <property type="entry name" value="MAIN-like"/>
</dbReference>
<dbReference type="Pfam" id="PF10536">
    <property type="entry name" value="PMD"/>
    <property type="match status" value="1"/>
</dbReference>
<dbReference type="PANTHER" id="PTHR46033">
    <property type="entry name" value="PROTEIN MAIN-LIKE 2"/>
    <property type="match status" value="1"/>
</dbReference>
<name>A0A2Z7BUQ0_9LAMI</name>
<evidence type="ECO:0000259" key="1">
    <source>
        <dbReference type="Pfam" id="PF10536"/>
    </source>
</evidence>
<organism evidence="2 3">
    <name type="scientific">Dorcoceras hygrometricum</name>
    <dbReference type="NCBI Taxonomy" id="472368"/>
    <lineage>
        <taxon>Eukaryota</taxon>
        <taxon>Viridiplantae</taxon>
        <taxon>Streptophyta</taxon>
        <taxon>Embryophyta</taxon>
        <taxon>Tracheophyta</taxon>
        <taxon>Spermatophyta</taxon>
        <taxon>Magnoliopsida</taxon>
        <taxon>eudicotyledons</taxon>
        <taxon>Gunneridae</taxon>
        <taxon>Pentapetalae</taxon>
        <taxon>asterids</taxon>
        <taxon>lamiids</taxon>
        <taxon>Lamiales</taxon>
        <taxon>Gesneriaceae</taxon>
        <taxon>Didymocarpoideae</taxon>
        <taxon>Trichosporeae</taxon>
        <taxon>Loxocarpinae</taxon>
        <taxon>Dorcoceras</taxon>
    </lineage>
</organism>